<dbReference type="SUPFAM" id="SSF52317">
    <property type="entry name" value="Class I glutamine amidotransferase-like"/>
    <property type="match status" value="1"/>
</dbReference>
<dbReference type="InterPro" id="IPR029062">
    <property type="entry name" value="Class_I_gatase-like"/>
</dbReference>
<evidence type="ECO:0000256" key="1">
    <source>
        <dbReference type="ARBA" id="ARBA00008542"/>
    </source>
</evidence>
<comment type="similarity">
    <text evidence="1">Belongs to the peptidase C56 family.</text>
</comment>
<comment type="caution">
    <text evidence="4">The sequence shown here is derived from an EMBL/GenBank/DDBJ whole genome shotgun (WGS) entry which is preliminary data.</text>
</comment>
<reference evidence="4 5" key="1">
    <citation type="submission" date="2023-10" db="EMBL/GenBank/DDBJ databases">
        <title>Sorlinia euscelidii gen. nov., sp. nov., an acetic acid bacteria isolated from the gut of Euscelidius variegatus emitter.</title>
        <authorList>
            <person name="Michoud G."/>
            <person name="Marasco R."/>
            <person name="Seferji K."/>
            <person name="Gonella E."/>
            <person name="Garuglieri E."/>
            <person name="Alma A."/>
            <person name="Mapelli F."/>
            <person name="Borin S."/>
            <person name="Daffonchio D."/>
            <person name="Crotti E."/>
        </authorList>
    </citation>
    <scope>NUCLEOTIDE SEQUENCE [LARGE SCALE GENOMIC DNA]</scope>
    <source>
        <strain evidence="4 5">EV16P</strain>
    </source>
</reference>
<evidence type="ECO:0000313" key="5">
    <source>
        <dbReference type="Proteomes" id="UP001312908"/>
    </source>
</evidence>
<dbReference type="PANTHER" id="PTHR42733:SF12">
    <property type="entry name" value="PROTEINASE"/>
    <property type="match status" value="1"/>
</dbReference>
<evidence type="ECO:0000313" key="4">
    <source>
        <dbReference type="EMBL" id="MEE8657487.1"/>
    </source>
</evidence>
<accession>A0ABU7TYM0</accession>
<name>A0ABU7TYM0_9PROT</name>
<proteinExistence type="inferred from homology"/>
<dbReference type="PANTHER" id="PTHR42733">
    <property type="entry name" value="DJ-1 PROTEIN"/>
    <property type="match status" value="1"/>
</dbReference>
<feature type="region of interest" description="Disordered" evidence="2">
    <location>
        <begin position="175"/>
        <end position="227"/>
    </location>
</feature>
<dbReference type="RefSeq" id="WP_394818529.1">
    <property type="nucleotide sequence ID" value="NZ_JAWJZY010000001.1"/>
</dbReference>
<gene>
    <name evidence="4" type="ORF">DOFOFD_00425</name>
</gene>
<keyword evidence="5" id="KW-1185">Reference proteome</keyword>
<dbReference type="Proteomes" id="UP001312908">
    <property type="component" value="Unassembled WGS sequence"/>
</dbReference>
<evidence type="ECO:0000259" key="3">
    <source>
        <dbReference type="Pfam" id="PF01965"/>
    </source>
</evidence>
<dbReference type="Pfam" id="PF01965">
    <property type="entry name" value="DJ-1_PfpI"/>
    <property type="match status" value="1"/>
</dbReference>
<dbReference type="InterPro" id="IPR002818">
    <property type="entry name" value="DJ-1/PfpI"/>
</dbReference>
<dbReference type="Gene3D" id="3.40.50.880">
    <property type="match status" value="1"/>
</dbReference>
<protein>
    <recommendedName>
        <fullName evidence="3">DJ-1/PfpI domain-containing protein</fullName>
    </recommendedName>
</protein>
<dbReference type="EMBL" id="JAWJZY010000001">
    <property type="protein sequence ID" value="MEE8657487.1"/>
    <property type="molecule type" value="Genomic_DNA"/>
</dbReference>
<evidence type="ECO:0000256" key="2">
    <source>
        <dbReference type="SAM" id="MobiDB-lite"/>
    </source>
</evidence>
<dbReference type="PROSITE" id="PS51276">
    <property type="entry name" value="PEPTIDASE_C56_PFPI"/>
    <property type="match status" value="1"/>
</dbReference>
<dbReference type="InterPro" id="IPR006286">
    <property type="entry name" value="C56_PfpI-like"/>
</dbReference>
<sequence>MTKVIAILATHGVEEVELLKPWKKLKKAGYETWLVAPEKGRIQSMRGDIKPRKKYKANLTLEEAADRRLDGLVLPGGTVNADTLRGNPAAIAFVRKFVRSEAPIAVICHGAWILIEAKGVKSRHMTSWPTLRTELEYAGAHWRDEALVEDRNMISSRKPDDLDIFCEALIGQYERPTPEAQPRRRPLRAAPSKVKRGSEAEGAKARPAAGTRKRKPSARPATARQGA</sequence>
<feature type="domain" description="DJ-1/PfpI" evidence="3">
    <location>
        <begin position="5"/>
        <end position="170"/>
    </location>
</feature>
<organism evidence="4 5">
    <name type="scientific">Sorlinia euscelidii</name>
    <dbReference type="NCBI Taxonomy" id="3081148"/>
    <lineage>
        <taxon>Bacteria</taxon>
        <taxon>Pseudomonadati</taxon>
        <taxon>Pseudomonadota</taxon>
        <taxon>Alphaproteobacteria</taxon>
        <taxon>Acetobacterales</taxon>
        <taxon>Acetobacteraceae</taxon>
        <taxon>Sorlinia</taxon>
    </lineage>
</organism>